<evidence type="ECO:0000313" key="1">
    <source>
        <dbReference type="EMBL" id="QHR92817.1"/>
    </source>
</evidence>
<protein>
    <submittedName>
        <fullName evidence="1">Uncharacterized protein</fullName>
    </submittedName>
</protein>
<gene>
    <name evidence="1" type="primary">orf06919</name>
    <name evidence="1" type="ORF">Q903MT_gene6865</name>
</gene>
<dbReference type="EMBL" id="MK697706">
    <property type="protein sequence ID" value="QHR92817.1"/>
    <property type="molecule type" value="Genomic_DNA"/>
</dbReference>
<accession>A0A6B9XTK9</accession>
<geneLocation type="mitochondrion" evidence="1"/>
<sequence>MARHVCVARESFGYHVRQGARRTNTTTMCNDYHSEQLFAVGIILGGGSSGQNSYLGFYNSMITWCCDMRVSSAMQCLA</sequence>
<organism evidence="1">
    <name type="scientific">Picea sitchensis</name>
    <name type="common">Sitka spruce</name>
    <name type="synonym">Pinus sitchensis</name>
    <dbReference type="NCBI Taxonomy" id="3332"/>
    <lineage>
        <taxon>Eukaryota</taxon>
        <taxon>Viridiplantae</taxon>
        <taxon>Streptophyta</taxon>
        <taxon>Embryophyta</taxon>
        <taxon>Tracheophyta</taxon>
        <taxon>Spermatophyta</taxon>
        <taxon>Pinopsida</taxon>
        <taxon>Pinidae</taxon>
        <taxon>Conifers I</taxon>
        <taxon>Pinales</taxon>
        <taxon>Pinaceae</taxon>
        <taxon>Picea</taxon>
    </lineage>
</organism>
<reference evidence="1" key="1">
    <citation type="submission" date="2019-03" db="EMBL/GenBank/DDBJ databases">
        <title>Largest Complete Mitochondrial Genome of a Gymnosperm, Sitka Spruce (Picea sitchensis), Indicates Complex Physical Structure.</title>
        <authorList>
            <person name="Jackman S.D."/>
            <person name="Coombe L."/>
            <person name="Warren R."/>
            <person name="Kirk H."/>
            <person name="Trinh E."/>
            <person name="McLeod T."/>
            <person name="Pleasance S."/>
            <person name="Pandoh P."/>
            <person name="Zhao Y."/>
            <person name="Coope R."/>
            <person name="Bousquet J."/>
            <person name="Bohlmann J.C."/>
            <person name="Jones S.J.M."/>
            <person name="Birol I."/>
        </authorList>
    </citation>
    <scope>NUCLEOTIDE SEQUENCE</scope>
    <source>
        <strain evidence="1">Q903</strain>
    </source>
</reference>
<name>A0A6B9XTK9_PICSI</name>
<keyword evidence="1" id="KW-0496">Mitochondrion</keyword>
<proteinExistence type="predicted"/>
<dbReference type="AlphaFoldDB" id="A0A6B9XTK9"/>